<accession>A0A839XFF7</accession>
<evidence type="ECO:0000313" key="2">
    <source>
        <dbReference type="Proteomes" id="UP000564573"/>
    </source>
</evidence>
<organism evidence="1 2">
    <name type="scientific">Prauserella sediminis</name>
    <dbReference type="NCBI Taxonomy" id="577680"/>
    <lineage>
        <taxon>Bacteria</taxon>
        <taxon>Bacillati</taxon>
        <taxon>Actinomycetota</taxon>
        <taxon>Actinomycetes</taxon>
        <taxon>Pseudonocardiales</taxon>
        <taxon>Pseudonocardiaceae</taxon>
        <taxon>Prauserella</taxon>
        <taxon>Prauserella salsuginis group</taxon>
    </lineage>
</organism>
<dbReference type="EMBL" id="JACIBS010000001">
    <property type="protein sequence ID" value="MBB3662692.1"/>
    <property type="molecule type" value="Genomic_DNA"/>
</dbReference>
<dbReference type="RefSeq" id="WP_183780923.1">
    <property type="nucleotide sequence ID" value="NZ_JACIBS010000001.1"/>
</dbReference>
<dbReference type="AlphaFoldDB" id="A0A839XFF7"/>
<proteinExistence type="predicted"/>
<evidence type="ECO:0000313" key="1">
    <source>
        <dbReference type="EMBL" id="MBB3662692.1"/>
    </source>
</evidence>
<name>A0A839XFF7_9PSEU</name>
<comment type="caution">
    <text evidence="1">The sequence shown here is derived from an EMBL/GenBank/DDBJ whole genome shotgun (WGS) entry which is preliminary data.</text>
</comment>
<dbReference type="Proteomes" id="UP000564573">
    <property type="component" value="Unassembled WGS sequence"/>
</dbReference>
<gene>
    <name evidence="1" type="ORF">FB384_001596</name>
</gene>
<sequence length="109" mass="12682">MSDERRDERPRYVVVDEPDVDADEMIAIWRKASRAWGVRPHPDRVAEMHADLDLMRQHYPADVLVELEIGLWRMLQLQAIDAHADYRPIAVLTENGVGLVERVRPEDVE</sequence>
<protein>
    <submittedName>
        <fullName evidence="1">Uncharacterized protein</fullName>
    </submittedName>
</protein>
<keyword evidence="2" id="KW-1185">Reference proteome</keyword>
<reference evidence="1 2" key="1">
    <citation type="submission" date="2020-08" db="EMBL/GenBank/DDBJ databases">
        <title>Sequencing the genomes of 1000 actinobacteria strains.</title>
        <authorList>
            <person name="Klenk H.-P."/>
        </authorList>
    </citation>
    <scope>NUCLEOTIDE SEQUENCE [LARGE SCALE GENOMIC DNA]</scope>
    <source>
        <strain evidence="1 2">DSM 45267</strain>
    </source>
</reference>